<dbReference type="PANTHER" id="PTHR42748">
    <property type="entry name" value="NITROGEN METABOLITE REPRESSION PROTEIN NMRA FAMILY MEMBER"/>
    <property type="match status" value="1"/>
</dbReference>
<evidence type="ECO:0000256" key="2">
    <source>
        <dbReference type="ARBA" id="ARBA00022857"/>
    </source>
</evidence>
<evidence type="ECO:0000259" key="3">
    <source>
        <dbReference type="Pfam" id="PF05368"/>
    </source>
</evidence>
<sequence>MRLDSDVSGFPPRLRGLWPSTMAMHWENMDIKRSRTIQHALSDDLEPSVVMQLQPPMTDKGKQGRSAVNGLLDCGNFRVRGLARDLANPQVEHLQERGVEVVSGDHEILATVFAAAQGAYAAFVITHRPDETADAPTVKGKVVALACKEAGVQHFLWSTLSNSGAMSRGNISVPHWMQKARVDEYVESLRFRFHTFICPSLYYSIIQCGFARTTPDGIMHFSVPLSKSGVVTAFDVQDLGRVIPGIFERVTGKTAVIDAVNQDQFLKMATALPMPLRKSLALGFHMLNTHGYYPQDVDTNNAAQIVPSLTSWTG</sequence>
<dbReference type="EMBL" id="JALJOS010000003">
    <property type="protein sequence ID" value="KAK9841495.1"/>
    <property type="molecule type" value="Genomic_DNA"/>
</dbReference>
<dbReference type="InterPro" id="IPR036291">
    <property type="entry name" value="NAD(P)-bd_dom_sf"/>
</dbReference>
<protein>
    <recommendedName>
        <fullName evidence="3">NmrA-like domain-containing protein</fullName>
    </recommendedName>
</protein>
<keyword evidence="2" id="KW-0521">NADP</keyword>
<evidence type="ECO:0000313" key="4">
    <source>
        <dbReference type="EMBL" id="KAK9841495.1"/>
    </source>
</evidence>
<feature type="domain" description="NmrA-like" evidence="3">
    <location>
        <begin position="61"/>
        <end position="244"/>
    </location>
</feature>
<dbReference type="Pfam" id="PF05368">
    <property type="entry name" value="NmrA"/>
    <property type="match status" value="1"/>
</dbReference>
<evidence type="ECO:0000256" key="1">
    <source>
        <dbReference type="ARBA" id="ARBA00006328"/>
    </source>
</evidence>
<name>A0AAW1S615_9CHLO</name>
<dbReference type="PANTHER" id="PTHR42748:SF7">
    <property type="entry name" value="NMRA LIKE REDOX SENSOR 1-RELATED"/>
    <property type="match status" value="1"/>
</dbReference>
<dbReference type="InterPro" id="IPR008030">
    <property type="entry name" value="NmrA-like"/>
</dbReference>
<comment type="caution">
    <text evidence="4">The sequence shown here is derived from an EMBL/GenBank/DDBJ whole genome shotgun (WGS) entry which is preliminary data.</text>
</comment>
<comment type="similarity">
    <text evidence="1">Belongs to the NmrA-type oxidoreductase family.</text>
</comment>
<keyword evidence="5" id="KW-1185">Reference proteome</keyword>
<accession>A0AAW1S615</accession>
<dbReference type="Gene3D" id="3.40.50.720">
    <property type="entry name" value="NAD(P)-binding Rossmann-like Domain"/>
    <property type="match status" value="1"/>
</dbReference>
<gene>
    <name evidence="4" type="ORF">WJX74_006751</name>
</gene>
<dbReference type="Proteomes" id="UP001438707">
    <property type="component" value="Unassembled WGS sequence"/>
</dbReference>
<dbReference type="SUPFAM" id="SSF51735">
    <property type="entry name" value="NAD(P)-binding Rossmann-fold domains"/>
    <property type="match status" value="1"/>
</dbReference>
<evidence type="ECO:0000313" key="5">
    <source>
        <dbReference type="Proteomes" id="UP001438707"/>
    </source>
</evidence>
<dbReference type="AlphaFoldDB" id="A0AAW1S615"/>
<reference evidence="4 5" key="1">
    <citation type="journal article" date="2024" name="Nat. Commun.">
        <title>Phylogenomics reveals the evolutionary origins of lichenization in chlorophyte algae.</title>
        <authorList>
            <person name="Puginier C."/>
            <person name="Libourel C."/>
            <person name="Otte J."/>
            <person name="Skaloud P."/>
            <person name="Haon M."/>
            <person name="Grisel S."/>
            <person name="Petersen M."/>
            <person name="Berrin J.G."/>
            <person name="Delaux P.M."/>
            <person name="Dal Grande F."/>
            <person name="Keller J."/>
        </authorList>
    </citation>
    <scope>NUCLEOTIDE SEQUENCE [LARGE SCALE GENOMIC DNA]</scope>
    <source>
        <strain evidence="4 5">SAG 2145</strain>
    </source>
</reference>
<dbReference type="Gene3D" id="3.90.25.10">
    <property type="entry name" value="UDP-galactose 4-epimerase, domain 1"/>
    <property type="match status" value="1"/>
</dbReference>
<dbReference type="InterPro" id="IPR051164">
    <property type="entry name" value="NmrA-like_oxidored"/>
</dbReference>
<proteinExistence type="inferred from homology"/>
<organism evidence="4 5">
    <name type="scientific">Apatococcus lobatus</name>
    <dbReference type="NCBI Taxonomy" id="904363"/>
    <lineage>
        <taxon>Eukaryota</taxon>
        <taxon>Viridiplantae</taxon>
        <taxon>Chlorophyta</taxon>
        <taxon>core chlorophytes</taxon>
        <taxon>Trebouxiophyceae</taxon>
        <taxon>Chlorellales</taxon>
        <taxon>Chlorellaceae</taxon>
        <taxon>Apatococcus</taxon>
    </lineage>
</organism>